<feature type="non-terminal residue" evidence="2">
    <location>
        <position position="1"/>
    </location>
</feature>
<keyword evidence="1" id="KW-0175">Coiled coil</keyword>
<feature type="coiled-coil region" evidence="1">
    <location>
        <begin position="75"/>
        <end position="166"/>
    </location>
</feature>
<dbReference type="EMBL" id="GDID01006399">
    <property type="protein sequence ID" value="JAP90207.1"/>
    <property type="molecule type" value="Transcribed_RNA"/>
</dbReference>
<feature type="coiled-coil region" evidence="1">
    <location>
        <begin position="686"/>
        <end position="713"/>
    </location>
</feature>
<feature type="coiled-coil region" evidence="1">
    <location>
        <begin position="199"/>
        <end position="485"/>
    </location>
</feature>
<evidence type="ECO:0000313" key="2">
    <source>
        <dbReference type="EMBL" id="JAP90207.1"/>
    </source>
</evidence>
<feature type="non-terminal residue" evidence="2">
    <location>
        <position position="729"/>
    </location>
</feature>
<sequence length="729" mass="86546">AESKAQYQFQNKQLLFLQQDNQKLLIQMQLLQEQKQSEIESLQGQILALNVKHQEEIEKYKQFNVDFQEDILQTQSNFQQKLGQKQSELENAKNLLQSEITMLKNENELLQNENATQIEKQNQIHAQIKNLQQELAKSQAQKEELIQQFTAQIQQQSRLLEQKSANIFDYQRQIEIMTDQQKQRDNQYSKESSINEQIQSQLQEELENQKTEVGRLRNILCGQKDEIGELSNNLQQKHNEIKQLKQELANQEQMLHKQKLYVDEMTDRLSDQEKQFEKTQNEFINDTAQQITKLEEQLQNLRENHQRQQLITQNEHQSQVKELKNKINQVQNEKKDVENHVSKQKNEIEFKQDEIVKLKAKISQLQNEIQDQKEEIFKLQANNQKQTQQLHEFITICQQHKEKLLTYENNITNYEKLEQQLKQKTKLYVGIIKEICDIFNIEVDQTVSSQILERIQEYQQRISKLEVENKDLERKHNQKQEQLQQICGFLGIMKESKTIVSCVNNIFNETRTQISHQNAQIVKLREIQDQNDQVLHQISDILSLDDKNWSSVIFSLQNLSRQILKEETIKQDLQKQLSELKLDLQSCQSSNETLQQNLRQKQNEFQNLNRELDKIQKLIVTSEDYRAELQKQKQINAVLQQKNSEITKQNTSLNELICCLNQQIQNKEANFDQKSITENQSNTQVIEVLKMDLQILGKKYEKLEKENRNLNQQFLVKSKIEQLKTELAF</sequence>
<proteinExistence type="predicted"/>
<reference evidence="2" key="1">
    <citation type="submission" date="2015-07" db="EMBL/GenBank/DDBJ databases">
        <title>Adaptation to a free-living lifestyle via gene acquisitions in the diplomonad Trepomonas sp. PC1.</title>
        <authorList>
            <person name="Xu F."/>
            <person name="Jerlstrom-Hultqvist J."/>
            <person name="Kolisko M."/>
            <person name="Simpson A.G.B."/>
            <person name="Roger A.J."/>
            <person name="Svard S.G."/>
            <person name="Andersson J.O."/>
        </authorList>
    </citation>
    <scope>NUCLEOTIDE SEQUENCE</scope>
    <source>
        <strain evidence="2">PC1</strain>
    </source>
</reference>
<accession>A0A146K0B7</accession>
<dbReference type="AlphaFoldDB" id="A0A146K0B7"/>
<organism evidence="2">
    <name type="scientific">Trepomonas sp. PC1</name>
    <dbReference type="NCBI Taxonomy" id="1076344"/>
    <lineage>
        <taxon>Eukaryota</taxon>
        <taxon>Metamonada</taxon>
        <taxon>Diplomonadida</taxon>
        <taxon>Hexamitidae</taxon>
        <taxon>Hexamitinae</taxon>
        <taxon>Trepomonas</taxon>
    </lineage>
</organism>
<protein>
    <submittedName>
        <fullName evidence="2">Uncharacterized protein</fullName>
    </submittedName>
</protein>
<evidence type="ECO:0000256" key="1">
    <source>
        <dbReference type="SAM" id="Coils"/>
    </source>
</evidence>
<name>A0A146K0B7_9EUKA</name>
<feature type="coiled-coil region" evidence="1">
    <location>
        <begin position="556"/>
        <end position="649"/>
    </location>
</feature>
<gene>
    <name evidence="2" type="ORF">TPC1_30298</name>
</gene>